<evidence type="ECO:0000256" key="1">
    <source>
        <dbReference type="ARBA" id="ARBA00023125"/>
    </source>
</evidence>
<evidence type="ECO:0000256" key="2">
    <source>
        <dbReference type="HAMAP-Rule" id="MF_00274"/>
    </source>
</evidence>
<dbReference type="InterPro" id="IPR004401">
    <property type="entry name" value="YbaB/EbfC"/>
</dbReference>
<protein>
    <recommendedName>
        <fullName evidence="2">Nucleoid-associated protein Runsl_1025</fullName>
    </recommendedName>
</protein>
<dbReference type="PANTHER" id="PTHR33449:SF1">
    <property type="entry name" value="NUCLEOID-ASSOCIATED PROTEIN YBAB"/>
    <property type="match status" value="1"/>
</dbReference>
<proteinExistence type="inferred from homology"/>
<keyword evidence="4" id="KW-1185">Reference proteome</keyword>
<dbReference type="NCBIfam" id="TIGR00103">
    <property type="entry name" value="DNA_YbaB_EbfC"/>
    <property type="match status" value="1"/>
</dbReference>
<comment type="subunit">
    <text evidence="2">Homodimer.</text>
</comment>
<dbReference type="Proteomes" id="UP000000493">
    <property type="component" value="Chromosome"/>
</dbReference>
<reference evidence="4" key="1">
    <citation type="submission" date="2011-06" db="EMBL/GenBank/DDBJ databases">
        <title>The complete genome of chromosome of Runella slithyformis DSM 19594.</title>
        <authorList>
            <consortium name="US DOE Joint Genome Institute (JGI-PGF)"/>
            <person name="Lucas S."/>
            <person name="Han J."/>
            <person name="Lapidus A."/>
            <person name="Bruce D."/>
            <person name="Goodwin L."/>
            <person name="Pitluck S."/>
            <person name="Peters L."/>
            <person name="Kyrpides N."/>
            <person name="Mavromatis K."/>
            <person name="Ivanova N."/>
            <person name="Ovchinnikova G."/>
            <person name="Zhang X."/>
            <person name="Misra M."/>
            <person name="Detter J.C."/>
            <person name="Tapia R."/>
            <person name="Han C."/>
            <person name="Land M."/>
            <person name="Hauser L."/>
            <person name="Markowitz V."/>
            <person name="Cheng J.-F."/>
            <person name="Hugenholtz P."/>
            <person name="Woyke T."/>
            <person name="Wu D."/>
            <person name="Tindall B."/>
            <person name="Faehrich R."/>
            <person name="Brambilla E."/>
            <person name="Klenk H.-P."/>
            <person name="Eisen J.A."/>
        </authorList>
    </citation>
    <scope>NUCLEOTIDE SEQUENCE [LARGE SCALE GENOMIC DNA]</scope>
    <source>
        <strain evidence="4">ATCC 29530 / DSM 19594 / LMG 11500 / NCIMB 11436 / LSU 4</strain>
    </source>
</reference>
<comment type="function">
    <text evidence="2">Binds to DNA and alters its conformation. May be involved in regulation of gene expression, nucleoid organization and DNA protection.</text>
</comment>
<name>A0A7U4E4F2_RUNSL</name>
<dbReference type="PIRSF" id="PIRSF004555">
    <property type="entry name" value="UCP004555"/>
    <property type="match status" value="1"/>
</dbReference>
<dbReference type="AlphaFoldDB" id="A0A7U4E4F2"/>
<comment type="similarity">
    <text evidence="2">Belongs to the YbaB/EbfC family.</text>
</comment>
<dbReference type="InterPro" id="IPR036894">
    <property type="entry name" value="YbaB-like_sf"/>
</dbReference>
<reference evidence="3 4" key="2">
    <citation type="journal article" date="2012" name="Stand. Genomic Sci.">
        <title>Complete genome sequence of the aquatic bacterium Runella slithyformis type strain (LSU 4(T)).</title>
        <authorList>
            <person name="Copeland A."/>
            <person name="Zhang X."/>
            <person name="Misra M."/>
            <person name="Lapidus A."/>
            <person name="Nolan M."/>
            <person name="Lucas S."/>
            <person name="Deshpande S."/>
            <person name="Cheng J.F."/>
            <person name="Tapia R."/>
            <person name="Goodwin L.A."/>
            <person name="Pitluck S."/>
            <person name="Liolios K."/>
            <person name="Pagani I."/>
            <person name="Ivanova N."/>
            <person name="Mikhailova N."/>
            <person name="Pati A."/>
            <person name="Chen A."/>
            <person name="Palaniappan K."/>
            <person name="Land M."/>
            <person name="Hauser L."/>
            <person name="Pan C."/>
            <person name="Jeffries C.D."/>
            <person name="Detter J.C."/>
            <person name="Brambilla E.M."/>
            <person name="Rohde M."/>
            <person name="Djao O.D."/>
            <person name="Goker M."/>
            <person name="Sikorski J."/>
            <person name="Tindall B.J."/>
            <person name="Woyke T."/>
            <person name="Bristow J."/>
            <person name="Eisen J.A."/>
            <person name="Markowitz V."/>
            <person name="Hugenholtz P."/>
            <person name="Kyrpides N.C."/>
            <person name="Klenk H.P."/>
            <person name="Mavromatis K."/>
        </authorList>
    </citation>
    <scope>NUCLEOTIDE SEQUENCE [LARGE SCALE GENOMIC DNA]</scope>
    <source>
        <strain evidence="4">ATCC 29530 / DSM 19594 / LMG 11500 / NCIMB 11436 / LSU 4</strain>
    </source>
</reference>
<dbReference type="GO" id="GO:0043590">
    <property type="term" value="C:bacterial nucleoid"/>
    <property type="evidence" value="ECO:0007669"/>
    <property type="project" value="UniProtKB-UniRule"/>
</dbReference>
<dbReference type="GO" id="GO:0003677">
    <property type="term" value="F:DNA binding"/>
    <property type="evidence" value="ECO:0007669"/>
    <property type="project" value="UniProtKB-UniRule"/>
</dbReference>
<dbReference type="Gene3D" id="3.30.1310.10">
    <property type="entry name" value="Nucleoid-associated protein YbaB-like domain"/>
    <property type="match status" value="1"/>
</dbReference>
<keyword evidence="1 2" id="KW-0238">DNA-binding</keyword>
<dbReference type="RefSeq" id="WP_013926775.1">
    <property type="nucleotide sequence ID" value="NC_015703.1"/>
</dbReference>
<keyword evidence="2" id="KW-0963">Cytoplasm</keyword>
<comment type="subcellular location">
    <subcellularLocation>
        <location evidence="2">Cytoplasm</location>
        <location evidence="2">Nucleoid</location>
    </subcellularLocation>
</comment>
<gene>
    <name evidence="3" type="ordered locus">Runsl_1025</name>
</gene>
<dbReference type="GO" id="GO:0005829">
    <property type="term" value="C:cytosol"/>
    <property type="evidence" value="ECO:0007669"/>
    <property type="project" value="TreeGrafter"/>
</dbReference>
<dbReference type="Pfam" id="PF02575">
    <property type="entry name" value="YbaB_DNA_bd"/>
    <property type="match status" value="1"/>
</dbReference>
<organism evidence="3 4">
    <name type="scientific">Runella slithyformis (strain ATCC 29530 / DSM 19594 / LMG 11500 / NCIMB 11436 / LSU 4)</name>
    <dbReference type="NCBI Taxonomy" id="761193"/>
    <lineage>
        <taxon>Bacteria</taxon>
        <taxon>Pseudomonadati</taxon>
        <taxon>Bacteroidota</taxon>
        <taxon>Cytophagia</taxon>
        <taxon>Cytophagales</taxon>
        <taxon>Spirosomataceae</taxon>
        <taxon>Runella</taxon>
    </lineage>
</organism>
<evidence type="ECO:0000313" key="4">
    <source>
        <dbReference type="Proteomes" id="UP000000493"/>
    </source>
</evidence>
<dbReference type="HAMAP" id="MF_00274">
    <property type="entry name" value="DNA_YbaB_EbfC"/>
    <property type="match status" value="1"/>
</dbReference>
<dbReference type="KEGG" id="rsi:Runsl_1025"/>
<evidence type="ECO:0000313" key="3">
    <source>
        <dbReference type="EMBL" id="AEI47456.1"/>
    </source>
</evidence>
<accession>A0A7U4E4F2</accession>
<dbReference type="PANTHER" id="PTHR33449">
    <property type="entry name" value="NUCLEOID-ASSOCIATED PROTEIN YBAB"/>
    <property type="match status" value="1"/>
</dbReference>
<sequence>MFGDMMGMLGKVKEFQAKMKEAQESLGHLTESAETGAGLVKVKVNGLKQVISLTIDPDLMKPEDREMLQDLITAAVNRAMEKIEDQIKAHIQQSTEGVLPNIPGLDLSKFMK</sequence>
<dbReference type="EMBL" id="CP002859">
    <property type="protein sequence ID" value="AEI47456.1"/>
    <property type="molecule type" value="Genomic_DNA"/>
</dbReference>
<dbReference type="SUPFAM" id="SSF82607">
    <property type="entry name" value="YbaB-like"/>
    <property type="match status" value="1"/>
</dbReference>